<evidence type="ECO:0000256" key="9">
    <source>
        <dbReference type="ARBA" id="ARBA00022840"/>
    </source>
</evidence>
<dbReference type="InterPro" id="IPR003960">
    <property type="entry name" value="ATPase_AAA_CS"/>
</dbReference>
<comment type="subunit">
    <text evidence="17">Interacts with PEX6; forming the PEX1-PEX6 AAA ATPase complex, which is composed of a heterohexamer formed by a trimer of PEX1-PEX6 dimers.</text>
</comment>
<dbReference type="SUPFAM" id="SSF54585">
    <property type="entry name" value="Cdc48 domain 2-like"/>
    <property type="match status" value="1"/>
</dbReference>
<sequence length="945" mass="106183">MSDGIFVVKYITPKNCFCYFSPYNLKSYSEGVVVKLSYGNNYTAYLSCQSSAAIKQNEIGLNPLQARLLNLNENDNVLVNVCPHIPGVHHVTVSPDTKDDYEILELLAEGVETTLLNQIRVVHKNQKFIIWISDSIHVTVNVDDVDPISPGRLDNLTEVAIAQPGLKSQIDAIDSENDNEWRYFNKLFQFLQTGSFGATNSHPNILKRFLNLYSSLSFILHPTDDLPLYNNYSNQQEIQHFKVFVHKEHLPKNFPKIDSSNDIFTLKVIIPPVTNDNYIEENSLSIKTIAIQLCVFEGNVNNEYNNFSIPILYVHKCIFEQFDINIGSKAILDKCTKIFPNISEIEIVTTRDNFKTAQEEFKRLLSTSCENKKLPLNSDFTLKIDSGFIFSMKFSPSNINFCAVDSDFLRNGKFTVSETELVVNNLKPVNKSANNFLKIFGNMKQIIEDTLSVFKHGLIIQGFNLENVLITGKSGTGKSTLINILKETLNSCPFYIYTEVVMCKNVKGKSLDSLHKILSSKIINLIYYQPSVLILDDLHVICEKTNVGDALTPESLHFNRVSEMLAELLNNIKHSNIGILVTGESILKLNEYIFTSRGQHLFKNVFNISELNKDDRMVVLKFLFNKKCNLEDVDLEQLSLKTEGFVVQDLVSFVDKTIYESLKEEFSNKPIVKSKHCEIALQNTTALSLKDVQLHAPGDRDFSDVGGLEDVKKILIECMMWPVQYPNLFGKAPLRQQSGLLLYGPPGTGKTILAGAAAKHCSLRLISIKGPELLSKYIGASEQAVRNVFEKAQSAKPCILFFDEFDSLAPRRGHDSTGVTDRVVNQLLTQLDGIESLNGVCVLAATSRPDLLDPALLRPGRLDRQILCPLPNKEARVKILKSLSRRMKLATDVDLSKIAERTAGYSGADLQSVLYTAQLSAVEHLLQEPQVNCFIYIITLIQLHA</sequence>
<feature type="domain" description="AAA+ ATPase" evidence="18">
    <location>
        <begin position="736"/>
        <end position="872"/>
    </location>
</feature>
<keyword evidence="8" id="KW-0378">Hydrolase</keyword>
<dbReference type="AlphaFoldDB" id="A0A8K0CZ09"/>
<keyword evidence="20" id="KW-1185">Reference proteome</keyword>
<name>A0A8K0CZ09_IGNLU</name>
<dbReference type="SUPFAM" id="SSF50692">
    <property type="entry name" value="ADC-like"/>
    <property type="match status" value="1"/>
</dbReference>
<dbReference type="PROSITE" id="PS00674">
    <property type="entry name" value="AAA"/>
    <property type="match status" value="1"/>
</dbReference>
<keyword evidence="11" id="KW-0472">Membrane</keyword>
<evidence type="ECO:0000256" key="12">
    <source>
        <dbReference type="ARBA" id="ARBA00023140"/>
    </source>
</evidence>
<evidence type="ECO:0000256" key="11">
    <source>
        <dbReference type="ARBA" id="ARBA00023136"/>
    </source>
</evidence>
<evidence type="ECO:0000256" key="8">
    <source>
        <dbReference type="ARBA" id="ARBA00022801"/>
    </source>
</evidence>
<dbReference type="GO" id="GO:0005778">
    <property type="term" value="C:peroxisomal membrane"/>
    <property type="evidence" value="ECO:0007669"/>
    <property type="project" value="UniProtKB-SubCell"/>
</dbReference>
<evidence type="ECO:0000256" key="10">
    <source>
        <dbReference type="ARBA" id="ARBA00022927"/>
    </source>
</evidence>
<evidence type="ECO:0000256" key="15">
    <source>
        <dbReference type="ARBA" id="ARBA00046271"/>
    </source>
</evidence>
<dbReference type="InterPro" id="IPR003593">
    <property type="entry name" value="AAA+_ATPase"/>
</dbReference>
<dbReference type="FunFam" id="1.10.8.60:FF:000105">
    <property type="entry name" value="PeRoXisome assembly factor"/>
    <property type="match status" value="1"/>
</dbReference>
<organism evidence="19 20">
    <name type="scientific">Ignelater luminosus</name>
    <name type="common">Cucubano</name>
    <name type="synonym">Pyrophorus luminosus</name>
    <dbReference type="NCBI Taxonomy" id="2038154"/>
    <lineage>
        <taxon>Eukaryota</taxon>
        <taxon>Metazoa</taxon>
        <taxon>Ecdysozoa</taxon>
        <taxon>Arthropoda</taxon>
        <taxon>Hexapoda</taxon>
        <taxon>Insecta</taxon>
        <taxon>Pterygota</taxon>
        <taxon>Neoptera</taxon>
        <taxon>Endopterygota</taxon>
        <taxon>Coleoptera</taxon>
        <taxon>Polyphaga</taxon>
        <taxon>Elateriformia</taxon>
        <taxon>Elateroidea</taxon>
        <taxon>Elateridae</taxon>
        <taxon>Agrypninae</taxon>
        <taxon>Pyrophorini</taxon>
        <taxon>Ignelater</taxon>
    </lineage>
</organism>
<dbReference type="Gene3D" id="3.40.50.300">
    <property type="entry name" value="P-loop containing nucleotide triphosphate hydrolases"/>
    <property type="match status" value="2"/>
</dbReference>
<evidence type="ECO:0000256" key="16">
    <source>
        <dbReference type="ARBA" id="ARBA00048778"/>
    </source>
</evidence>
<dbReference type="FunFam" id="3.40.50.300:FF:000149">
    <property type="entry name" value="Nuclear valosin-containing protein-like"/>
    <property type="match status" value="1"/>
</dbReference>
<comment type="caution">
    <text evidence="19">The sequence shown here is derived from an EMBL/GenBank/DDBJ whole genome shotgun (WGS) entry which is preliminary data.</text>
</comment>
<comment type="catalytic activity">
    <reaction evidence="16">
        <text>ATP + H2O = ADP + phosphate + H(+)</text>
        <dbReference type="Rhea" id="RHEA:13065"/>
        <dbReference type="ChEBI" id="CHEBI:15377"/>
        <dbReference type="ChEBI" id="CHEBI:15378"/>
        <dbReference type="ChEBI" id="CHEBI:30616"/>
        <dbReference type="ChEBI" id="CHEBI:43474"/>
        <dbReference type="ChEBI" id="CHEBI:456216"/>
    </reaction>
    <physiologicalReaction direction="left-to-right" evidence="16">
        <dbReference type="Rhea" id="RHEA:13066"/>
    </physiologicalReaction>
</comment>
<dbReference type="GO" id="GO:0016558">
    <property type="term" value="P:protein import into peroxisome matrix"/>
    <property type="evidence" value="ECO:0007669"/>
    <property type="project" value="TreeGrafter"/>
</dbReference>
<keyword evidence="5" id="KW-0962">Peroxisome biogenesis</keyword>
<dbReference type="PANTHER" id="PTHR23077:SF12">
    <property type="entry name" value="PEROXISOMAL ATPASE PEX1"/>
    <property type="match status" value="1"/>
</dbReference>
<dbReference type="Gene3D" id="1.10.8.60">
    <property type="match status" value="2"/>
</dbReference>
<keyword evidence="9" id="KW-0067">ATP-binding</keyword>
<dbReference type="InterPro" id="IPR027417">
    <property type="entry name" value="P-loop_NTPase"/>
</dbReference>
<dbReference type="CDD" id="cd19526">
    <property type="entry name" value="RecA-like_PEX1_r2"/>
    <property type="match status" value="1"/>
</dbReference>
<keyword evidence="10" id="KW-0653">Protein transport</keyword>
<keyword evidence="4" id="KW-0963">Cytoplasm</keyword>
<dbReference type="Pfam" id="PF00004">
    <property type="entry name" value="AAA"/>
    <property type="match status" value="2"/>
</dbReference>
<comment type="similarity">
    <text evidence="2">Belongs to the AAA ATPase family.</text>
</comment>
<comment type="subcellular location">
    <subcellularLocation>
        <location evidence="1">Cytoplasm</location>
        <location evidence="1">Cytosol</location>
    </subcellularLocation>
    <subcellularLocation>
        <location evidence="15">Peroxisome membrane</location>
    </subcellularLocation>
</comment>
<evidence type="ECO:0000256" key="7">
    <source>
        <dbReference type="ARBA" id="ARBA00022741"/>
    </source>
</evidence>
<evidence type="ECO:0000256" key="17">
    <source>
        <dbReference type="ARBA" id="ARBA00064205"/>
    </source>
</evidence>
<evidence type="ECO:0000256" key="13">
    <source>
        <dbReference type="ARBA" id="ARBA00032509"/>
    </source>
</evidence>
<evidence type="ECO:0000313" key="20">
    <source>
        <dbReference type="Proteomes" id="UP000801492"/>
    </source>
</evidence>
<dbReference type="SMART" id="SM00382">
    <property type="entry name" value="AAA"/>
    <property type="match status" value="2"/>
</dbReference>
<dbReference type="Pfam" id="PF17862">
    <property type="entry name" value="AAA_lid_3"/>
    <property type="match status" value="1"/>
</dbReference>
<dbReference type="EMBL" id="VTPC01007273">
    <property type="protein sequence ID" value="KAF2894156.1"/>
    <property type="molecule type" value="Genomic_DNA"/>
</dbReference>
<gene>
    <name evidence="19" type="ORF">ILUMI_12010</name>
</gene>
<dbReference type="OrthoDB" id="8173462at2759"/>
<evidence type="ECO:0000256" key="6">
    <source>
        <dbReference type="ARBA" id="ARBA00022737"/>
    </source>
</evidence>
<dbReference type="PANTHER" id="PTHR23077">
    <property type="entry name" value="AAA-FAMILY ATPASE"/>
    <property type="match status" value="1"/>
</dbReference>
<dbReference type="GO" id="GO:0016887">
    <property type="term" value="F:ATP hydrolysis activity"/>
    <property type="evidence" value="ECO:0007669"/>
    <property type="project" value="InterPro"/>
</dbReference>
<evidence type="ECO:0000256" key="14">
    <source>
        <dbReference type="ARBA" id="ARBA00034532"/>
    </source>
</evidence>
<dbReference type="Gene3D" id="3.10.330.10">
    <property type="match status" value="1"/>
</dbReference>
<dbReference type="InterPro" id="IPR009010">
    <property type="entry name" value="Asp_de-COase-like_dom_sf"/>
</dbReference>
<evidence type="ECO:0000256" key="4">
    <source>
        <dbReference type="ARBA" id="ARBA00022490"/>
    </source>
</evidence>
<dbReference type="InterPro" id="IPR015342">
    <property type="entry name" value="PEX1-N_C-lobe"/>
</dbReference>
<dbReference type="Pfam" id="PF09262">
    <property type="entry name" value="PEX-1N"/>
    <property type="match status" value="1"/>
</dbReference>
<keyword evidence="6" id="KW-0677">Repeat</keyword>
<reference evidence="19" key="1">
    <citation type="submission" date="2019-08" db="EMBL/GenBank/DDBJ databases">
        <title>The genome of the North American firefly Photinus pyralis.</title>
        <authorList>
            <consortium name="Photinus pyralis genome working group"/>
            <person name="Fallon T.R."/>
            <person name="Sander Lower S.E."/>
            <person name="Weng J.-K."/>
        </authorList>
    </citation>
    <scope>NUCLEOTIDE SEQUENCE</scope>
    <source>
        <strain evidence="19">TRF0915ILg1</strain>
        <tissue evidence="19">Whole body</tissue>
    </source>
</reference>
<dbReference type="Proteomes" id="UP000801492">
    <property type="component" value="Unassembled WGS sequence"/>
</dbReference>
<protein>
    <recommendedName>
        <fullName evidence="14">Peroxisomal ATPase PEX1</fullName>
    </recommendedName>
    <alternativeName>
        <fullName evidence="13">Peroxin-1</fullName>
    </alternativeName>
</protein>
<evidence type="ECO:0000256" key="2">
    <source>
        <dbReference type="ARBA" id="ARBA00006914"/>
    </source>
</evidence>
<keyword evidence="12" id="KW-0576">Peroxisome</keyword>
<evidence type="ECO:0000256" key="5">
    <source>
        <dbReference type="ARBA" id="ARBA00022593"/>
    </source>
</evidence>
<evidence type="ECO:0000259" key="18">
    <source>
        <dbReference type="SMART" id="SM00382"/>
    </source>
</evidence>
<dbReference type="InterPro" id="IPR029067">
    <property type="entry name" value="CDC48_domain_2-like_sf"/>
</dbReference>
<dbReference type="SUPFAM" id="SSF52540">
    <property type="entry name" value="P-loop containing nucleoside triphosphate hydrolases"/>
    <property type="match status" value="2"/>
</dbReference>
<evidence type="ECO:0000313" key="19">
    <source>
        <dbReference type="EMBL" id="KAF2894156.1"/>
    </source>
</evidence>
<dbReference type="GO" id="GO:0005829">
    <property type="term" value="C:cytosol"/>
    <property type="evidence" value="ECO:0007669"/>
    <property type="project" value="UniProtKB-SubCell"/>
</dbReference>
<evidence type="ECO:0000256" key="1">
    <source>
        <dbReference type="ARBA" id="ARBA00004514"/>
    </source>
</evidence>
<dbReference type="InterPro" id="IPR041569">
    <property type="entry name" value="AAA_lid_3"/>
</dbReference>
<feature type="domain" description="AAA+ ATPase" evidence="18">
    <location>
        <begin position="464"/>
        <end position="606"/>
    </location>
</feature>
<dbReference type="InterPro" id="IPR003959">
    <property type="entry name" value="ATPase_AAA_core"/>
</dbReference>
<keyword evidence="3" id="KW-0813">Transport</keyword>
<proteinExistence type="inferred from homology"/>
<keyword evidence="7" id="KW-0547">Nucleotide-binding</keyword>
<dbReference type="GO" id="GO:0005524">
    <property type="term" value="F:ATP binding"/>
    <property type="evidence" value="ECO:0007669"/>
    <property type="project" value="UniProtKB-KW"/>
</dbReference>
<evidence type="ECO:0000256" key="3">
    <source>
        <dbReference type="ARBA" id="ARBA00022448"/>
    </source>
</evidence>
<dbReference type="InterPro" id="IPR050168">
    <property type="entry name" value="AAA_ATPase_domain"/>
</dbReference>
<accession>A0A8K0CZ09</accession>